<evidence type="ECO:0000256" key="5">
    <source>
        <dbReference type="ARBA" id="ARBA00023136"/>
    </source>
</evidence>
<feature type="domain" description="G-protein coupled receptors family 1 profile" evidence="8">
    <location>
        <begin position="134"/>
        <end position="373"/>
    </location>
</feature>
<dbReference type="SUPFAM" id="SSF81321">
    <property type="entry name" value="Family A G protein-coupled receptor-like"/>
    <property type="match status" value="3"/>
</dbReference>
<dbReference type="Proteomes" id="UP001159427">
    <property type="component" value="Unassembled WGS sequence"/>
</dbReference>
<comment type="caution">
    <text evidence="9">The sequence shown here is derived from an EMBL/GenBank/DDBJ whole genome shotgun (WGS) entry which is preliminary data.</text>
</comment>
<dbReference type="InterPro" id="IPR017452">
    <property type="entry name" value="GPCR_Rhodpsn_7TM"/>
</dbReference>
<proteinExistence type="inferred from homology"/>
<keyword evidence="4 7" id="KW-1133">Transmembrane helix</keyword>
<reference evidence="9 10" key="1">
    <citation type="submission" date="2022-05" db="EMBL/GenBank/DDBJ databases">
        <authorList>
            <consortium name="Genoscope - CEA"/>
            <person name="William W."/>
        </authorList>
    </citation>
    <scope>NUCLEOTIDE SEQUENCE [LARGE SCALE GENOMIC DNA]</scope>
</reference>
<feature type="transmembrane region" description="Helical" evidence="7">
    <location>
        <begin position="262"/>
        <end position="285"/>
    </location>
</feature>
<accession>A0ABN8SB08</accession>
<evidence type="ECO:0000256" key="7">
    <source>
        <dbReference type="SAM" id="Phobius"/>
    </source>
</evidence>
<sequence length="822" mass="91569">MVNAARLRKTAVATFYVYLVFLVCYLPAFCAGVARIHGETSLLSLLSGFSHTFVYLNSSLNPLIYCWKMRNIRQTVENTIQGIFPCVKFFAYCRNQALIAEGYVQKMASTKGLYPILVANAVINTLSSPASVMLNIITVQALRKTPSIPKTLKTLLLSLAVSDLGVGLLVQPMYVARLVMEIKQHSDNIVYHGVCNAFTVQANLLSFPSYIGIVALTVDRFLAIHLHLRYQELVTHKRVVAVVSSVWVFSGVIALLDQFSLRLILSAFQGTITTICFIITGIFYCKIYAAVRHHSEQIHALQAAQNEDMMNAKRVQKSALATFYVYVVFLVCYLPMSCAGIAKTIGETPLLSHLWYFTFTLLFLNSSLNPLIYCWKMRHLRQTYLNIVFAPNLAQTFSEKFKLENILQSIELTLINKNSVKKVNVIMGGKKFSFVTTHAITCRCRGCSTSQNHSQYATISLKNRRFDEKRATKTTSPGTEREAQSSLFGFASFFGVLASTVDRFLAIHLHLREQELVTHKRVVAVVSSVWCQSHLKEITVAELLKSRFRTKTETMTEAEGFPEGLRPTLVANCAVNAFLSFTAIVLNVITIQALRKTASLSKTLKTLLLSLAVSDLGVGLFAQPLYTATLVIKIDQSTLFGCSVQCISRIFRLLGYVFLPASFFGIFTLTVDRFLAIHLHLRYQEVVTYKRIVALVISIWVLSSALSVLALNENLEKVLSSVIGIIGSVCLIIAGVLCCKMHAVVRRHRNEINLALQVQKVAQNGKLVNDARLKKTTLATFYVYIVFLGCYVPYFCARAASIISGESVATASVLLFFDTDVS</sequence>
<dbReference type="CDD" id="cd00637">
    <property type="entry name" value="7tm_classA_rhodopsin-like"/>
    <property type="match status" value="3"/>
</dbReference>
<keyword evidence="2" id="KW-1003">Cell membrane</keyword>
<evidence type="ECO:0000256" key="2">
    <source>
        <dbReference type="ARBA" id="ARBA00022475"/>
    </source>
</evidence>
<dbReference type="EMBL" id="CALNXI010002509">
    <property type="protein sequence ID" value="CAH3188420.1"/>
    <property type="molecule type" value="Genomic_DNA"/>
</dbReference>
<feature type="transmembrane region" description="Helical" evidence="7">
    <location>
        <begin position="354"/>
        <end position="375"/>
    </location>
</feature>
<evidence type="ECO:0000256" key="4">
    <source>
        <dbReference type="ARBA" id="ARBA00022989"/>
    </source>
</evidence>
<organism evidence="9 10">
    <name type="scientific">Porites evermanni</name>
    <dbReference type="NCBI Taxonomy" id="104178"/>
    <lineage>
        <taxon>Eukaryota</taxon>
        <taxon>Metazoa</taxon>
        <taxon>Cnidaria</taxon>
        <taxon>Anthozoa</taxon>
        <taxon>Hexacorallia</taxon>
        <taxon>Scleractinia</taxon>
        <taxon>Fungiina</taxon>
        <taxon>Poritidae</taxon>
        <taxon>Porites</taxon>
    </lineage>
</organism>
<feature type="transmembrane region" description="Helical" evidence="7">
    <location>
        <begin position="653"/>
        <end position="671"/>
    </location>
</feature>
<feature type="transmembrane region" description="Helical" evidence="7">
    <location>
        <begin position="487"/>
        <end position="511"/>
    </location>
</feature>
<feature type="transmembrane region" description="Helical" evidence="7">
    <location>
        <begin position="606"/>
        <end position="626"/>
    </location>
</feature>
<protein>
    <recommendedName>
        <fullName evidence="8">G-protein coupled receptors family 1 profile domain-containing protein</fullName>
    </recommendedName>
</protein>
<keyword evidence="10" id="KW-1185">Reference proteome</keyword>
<feature type="transmembrane region" description="Helical" evidence="7">
    <location>
        <begin position="718"/>
        <end position="739"/>
    </location>
</feature>
<dbReference type="InterPro" id="IPR000276">
    <property type="entry name" value="GPCR_Rhodpsn"/>
</dbReference>
<dbReference type="Gene3D" id="1.20.1070.10">
    <property type="entry name" value="Rhodopsin 7-helix transmembrane proteins"/>
    <property type="match status" value="4"/>
</dbReference>
<feature type="transmembrane region" description="Helical" evidence="7">
    <location>
        <begin position="207"/>
        <end position="227"/>
    </location>
</feature>
<feature type="transmembrane region" description="Helical" evidence="7">
    <location>
        <begin position="569"/>
        <end position="594"/>
    </location>
</feature>
<keyword evidence="6" id="KW-0807">Transducer</keyword>
<evidence type="ECO:0000313" key="10">
    <source>
        <dbReference type="Proteomes" id="UP001159427"/>
    </source>
</evidence>
<gene>
    <name evidence="9" type="ORF">PEVE_00018512</name>
</gene>
<keyword evidence="3 6" id="KW-0812">Transmembrane</keyword>
<evidence type="ECO:0000256" key="1">
    <source>
        <dbReference type="ARBA" id="ARBA00004651"/>
    </source>
</evidence>
<dbReference type="Pfam" id="PF00001">
    <property type="entry name" value="7tm_1"/>
    <property type="match status" value="3"/>
</dbReference>
<feature type="transmembrane region" description="Helical" evidence="7">
    <location>
        <begin position="12"/>
        <end position="36"/>
    </location>
</feature>
<dbReference type="PROSITE" id="PS50262">
    <property type="entry name" value="G_PROTEIN_RECEP_F1_2"/>
    <property type="match status" value="3"/>
</dbReference>
<keyword evidence="5 7" id="KW-0472">Membrane</keyword>
<dbReference type="PRINTS" id="PR00237">
    <property type="entry name" value="GPCRRHODOPSN"/>
</dbReference>
<comment type="similarity">
    <text evidence="6">Belongs to the G-protein coupled receptor 1 family.</text>
</comment>
<evidence type="ECO:0000256" key="6">
    <source>
        <dbReference type="RuleBase" id="RU000688"/>
    </source>
</evidence>
<dbReference type="PROSITE" id="PS00237">
    <property type="entry name" value="G_PROTEIN_RECEP_F1_1"/>
    <property type="match status" value="1"/>
</dbReference>
<feature type="transmembrane region" description="Helical" evidence="7">
    <location>
        <begin position="239"/>
        <end position="256"/>
    </location>
</feature>
<evidence type="ECO:0000313" key="9">
    <source>
        <dbReference type="EMBL" id="CAH3188420.1"/>
    </source>
</evidence>
<feature type="transmembrane region" description="Helical" evidence="7">
    <location>
        <begin position="692"/>
        <end position="712"/>
    </location>
</feature>
<comment type="subcellular location">
    <subcellularLocation>
        <location evidence="1">Cell membrane</location>
        <topology evidence="1">Multi-pass membrane protein</topology>
    </subcellularLocation>
</comment>
<dbReference type="PANTHER" id="PTHR22750">
    <property type="entry name" value="G-PROTEIN COUPLED RECEPTOR"/>
    <property type="match status" value="1"/>
</dbReference>
<feature type="transmembrane region" description="Helical" evidence="7">
    <location>
        <begin position="319"/>
        <end position="342"/>
    </location>
</feature>
<feature type="domain" description="G-protein coupled receptors family 1 profile" evidence="8">
    <location>
        <begin position="586"/>
        <end position="822"/>
    </location>
</feature>
<name>A0ABN8SB08_9CNID</name>
<feature type="transmembrane region" description="Helical" evidence="7">
    <location>
        <begin position="42"/>
        <end position="64"/>
    </location>
</feature>
<feature type="domain" description="G-protein coupled receptors family 1 profile" evidence="8">
    <location>
        <begin position="1"/>
        <end position="65"/>
    </location>
</feature>
<evidence type="ECO:0000259" key="8">
    <source>
        <dbReference type="PROSITE" id="PS50262"/>
    </source>
</evidence>
<keyword evidence="6" id="KW-0297">G-protein coupled receptor</keyword>
<feature type="transmembrane region" description="Helical" evidence="7">
    <location>
        <begin position="154"/>
        <end position="174"/>
    </location>
</feature>
<feature type="transmembrane region" description="Helical" evidence="7">
    <location>
        <begin position="776"/>
        <end position="794"/>
    </location>
</feature>
<evidence type="ECO:0000256" key="3">
    <source>
        <dbReference type="ARBA" id="ARBA00022692"/>
    </source>
</evidence>
<keyword evidence="6" id="KW-0675">Receptor</keyword>